<accession>A0A8S0P8X0</accession>
<dbReference type="OrthoDB" id="532061at2759"/>
<keyword evidence="3" id="KW-1185">Reference proteome</keyword>
<dbReference type="GO" id="GO:0009535">
    <property type="term" value="C:chloroplast thylakoid membrane"/>
    <property type="evidence" value="ECO:0007669"/>
    <property type="project" value="TreeGrafter"/>
</dbReference>
<evidence type="ECO:0000313" key="3">
    <source>
        <dbReference type="Proteomes" id="UP000594638"/>
    </source>
</evidence>
<dbReference type="GO" id="GO:0010027">
    <property type="term" value="P:thylakoid membrane organization"/>
    <property type="evidence" value="ECO:0007669"/>
    <property type="project" value="InterPro"/>
</dbReference>
<evidence type="ECO:0000313" key="2">
    <source>
        <dbReference type="EMBL" id="CAA2934105.1"/>
    </source>
</evidence>
<name>A0A8S0P8X0_OLEEU</name>
<dbReference type="PANTHER" id="PTHR35745">
    <property type="entry name" value="BNACNNG14650D PROTEIN"/>
    <property type="match status" value="1"/>
</dbReference>
<feature type="region of interest" description="Disordered" evidence="1">
    <location>
        <begin position="121"/>
        <end position="182"/>
    </location>
</feature>
<dbReference type="AlphaFoldDB" id="A0A8S0P8X0"/>
<reference evidence="2 3" key="1">
    <citation type="submission" date="2019-12" db="EMBL/GenBank/DDBJ databases">
        <authorList>
            <person name="Alioto T."/>
            <person name="Alioto T."/>
            <person name="Gomez Garrido J."/>
        </authorList>
    </citation>
    <scope>NUCLEOTIDE SEQUENCE [LARGE SCALE GENOMIC DNA]</scope>
</reference>
<protein>
    <submittedName>
        <fullName evidence="2">Uncharacterized protein At4g13200, chloroplastic</fullName>
    </submittedName>
</protein>
<dbReference type="Pfam" id="PF20711">
    <property type="entry name" value="DUF6825"/>
    <property type="match status" value="1"/>
</dbReference>
<evidence type="ECO:0000256" key="1">
    <source>
        <dbReference type="SAM" id="MobiDB-lite"/>
    </source>
</evidence>
<organism evidence="2 3">
    <name type="scientific">Olea europaea subsp. europaea</name>
    <dbReference type="NCBI Taxonomy" id="158383"/>
    <lineage>
        <taxon>Eukaryota</taxon>
        <taxon>Viridiplantae</taxon>
        <taxon>Streptophyta</taxon>
        <taxon>Embryophyta</taxon>
        <taxon>Tracheophyta</taxon>
        <taxon>Spermatophyta</taxon>
        <taxon>Magnoliopsida</taxon>
        <taxon>eudicotyledons</taxon>
        <taxon>Gunneridae</taxon>
        <taxon>Pentapetalae</taxon>
        <taxon>asterids</taxon>
        <taxon>lamiids</taxon>
        <taxon>Lamiales</taxon>
        <taxon>Oleaceae</taxon>
        <taxon>Oleeae</taxon>
        <taxon>Olea</taxon>
    </lineage>
</organism>
<feature type="compositionally biased region" description="Low complexity" evidence="1">
    <location>
        <begin position="141"/>
        <end position="158"/>
    </location>
</feature>
<comment type="caution">
    <text evidence="2">The sequence shown here is derived from an EMBL/GenBank/DDBJ whole genome shotgun (WGS) entry which is preliminary data.</text>
</comment>
<dbReference type="EMBL" id="CACTIH010000010">
    <property type="protein sequence ID" value="CAA2934105.1"/>
    <property type="molecule type" value="Genomic_DNA"/>
</dbReference>
<dbReference type="PANTHER" id="PTHR35745:SF1">
    <property type="entry name" value="OS04G0513000 PROTEIN"/>
    <property type="match status" value="1"/>
</dbReference>
<dbReference type="Gramene" id="OE9A065852T1">
    <property type="protein sequence ID" value="OE9A065852C1"/>
    <property type="gene ID" value="OE9A065852"/>
</dbReference>
<sequence length="182" mass="19717">MSWGVTASPPSYCPRTPLHHPLSFSYFRPIAIGSHKFPRINLRCNCSSKPGESGPGENESRSVLDAFFLGKALAEALNERIESTLGEFISTIGRLQAEQQKQVQEFQEDVLERAERAKKQAAREALEAQGLIPKPSEPNMTTASNGVSSAASSSQPTSLVEGDKIDPGSTNEDSPLEVSEED</sequence>
<proteinExistence type="predicted"/>
<dbReference type="Proteomes" id="UP000594638">
    <property type="component" value="Unassembled WGS sequence"/>
</dbReference>
<gene>
    <name evidence="2" type="ORF">OLEA9_A065852</name>
</gene>
<dbReference type="InterPro" id="IPR040003">
    <property type="entry name" value="PG18-like"/>
</dbReference>